<feature type="region of interest" description="Disordered" evidence="1">
    <location>
        <begin position="46"/>
        <end position="73"/>
    </location>
</feature>
<feature type="transmembrane region" description="Helical" evidence="2">
    <location>
        <begin position="21"/>
        <end position="41"/>
    </location>
</feature>
<dbReference type="InterPro" id="IPR035451">
    <property type="entry name" value="Ada-like_dom_sf"/>
</dbReference>
<evidence type="ECO:0000256" key="1">
    <source>
        <dbReference type="SAM" id="MobiDB-lite"/>
    </source>
</evidence>
<dbReference type="Proteomes" id="UP000230179">
    <property type="component" value="Unassembled WGS sequence"/>
</dbReference>
<reference evidence="4" key="1">
    <citation type="submission" date="2017-09" db="EMBL/GenBank/DDBJ databases">
        <title>Depth-based differentiation of microbial function through sediment-hosted aquifers and enrichment of novel symbionts in the deep terrestrial subsurface.</title>
        <authorList>
            <person name="Probst A.J."/>
            <person name="Ladd B."/>
            <person name="Jarett J.K."/>
            <person name="Geller-Mcgrath D.E."/>
            <person name="Sieber C.M.K."/>
            <person name="Emerson J.B."/>
            <person name="Anantharaman K."/>
            <person name="Thomas B.C."/>
            <person name="Malmstrom R."/>
            <person name="Stieglmeier M."/>
            <person name="Klingl A."/>
            <person name="Woyke T."/>
            <person name="Ryan C.M."/>
            <person name="Banfield J.F."/>
        </authorList>
    </citation>
    <scope>NUCLEOTIDE SEQUENCE [LARGE SCALE GENOMIC DNA]</scope>
</reference>
<accession>A0A2H0UCH5</accession>
<dbReference type="AlphaFoldDB" id="A0A2H0UCH5"/>
<proteinExistence type="predicted"/>
<keyword evidence="2" id="KW-0472">Membrane</keyword>
<keyword evidence="2" id="KW-1133">Transmembrane helix</keyword>
<evidence type="ECO:0000313" key="4">
    <source>
        <dbReference type="Proteomes" id="UP000230179"/>
    </source>
</evidence>
<dbReference type="SUPFAM" id="SSF57884">
    <property type="entry name" value="Ada DNA repair protein, N-terminal domain (N-Ada 10)"/>
    <property type="match status" value="1"/>
</dbReference>
<evidence type="ECO:0000256" key="2">
    <source>
        <dbReference type="SAM" id="Phobius"/>
    </source>
</evidence>
<dbReference type="EMBL" id="PFBL01000005">
    <property type="protein sequence ID" value="PIR83376.1"/>
    <property type="molecule type" value="Genomic_DNA"/>
</dbReference>
<evidence type="ECO:0000313" key="3">
    <source>
        <dbReference type="EMBL" id="PIR83376.1"/>
    </source>
</evidence>
<keyword evidence="2" id="KW-0812">Transmembrane</keyword>
<name>A0A2H0UCH5_9BACT</name>
<evidence type="ECO:0008006" key="5">
    <source>
        <dbReference type="Google" id="ProtNLM"/>
    </source>
</evidence>
<comment type="caution">
    <text evidence="3">The sequence shown here is derived from an EMBL/GenBank/DDBJ whole genome shotgun (WGS) entry which is preliminary data.</text>
</comment>
<dbReference type="Gene3D" id="3.40.10.10">
    <property type="entry name" value="DNA Methylphosphotriester Repair Domain"/>
    <property type="match status" value="1"/>
</dbReference>
<protein>
    <recommendedName>
        <fullName evidence="5">Ada DNA repair metal-binding domain-containing protein</fullName>
    </recommendedName>
</protein>
<sequence>MNIADAREKCKSSLTRIPRDVLVVSVLVLASTASFFLGYLAGRDARQGSEPAPTGSVTPLGTPAEVVTSSSGSRYYPLNCPAAQRIVEQNRRYYASPELARAQGYEPADNCTGQ</sequence>
<organism evidence="3 4">
    <name type="scientific">Candidatus Kaiserbacteria bacterium CG10_big_fil_rev_8_21_14_0_10_56_12</name>
    <dbReference type="NCBI Taxonomy" id="1974611"/>
    <lineage>
        <taxon>Bacteria</taxon>
        <taxon>Candidatus Kaiseribacteriota</taxon>
    </lineage>
</organism>
<gene>
    <name evidence="3" type="ORF">COU19_00725</name>
</gene>